<dbReference type="Gene3D" id="3.30.160.60">
    <property type="entry name" value="Classic Zinc Finger"/>
    <property type="match status" value="10"/>
</dbReference>
<comment type="caution">
    <text evidence="10">The sequence shown here is derived from an EMBL/GenBank/DDBJ whole genome shotgun (WGS) entry which is preliminary data.</text>
</comment>
<feature type="domain" description="C2H2-type" evidence="9">
    <location>
        <begin position="622"/>
        <end position="650"/>
    </location>
</feature>
<feature type="domain" description="C2H2-type" evidence="9">
    <location>
        <begin position="509"/>
        <end position="537"/>
    </location>
</feature>
<dbReference type="PANTHER" id="PTHR16515">
    <property type="entry name" value="PR DOMAIN ZINC FINGER PROTEIN"/>
    <property type="match status" value="1"/>
</dbReference>
<evidence type="ECO:0000256" key="2">
    <source>
        <dbReference type="ARBA" id="ARBA00022723"/>
    </source>
</evidence>
<sequence length="1029" mass="119220">MTEPSDYYVPNGGWYVSQDQRNWILGFLDGGKKKTDNSSNYQNTFSPSNSVASPPPQQYNYQPSSVASSVANIQQGLYQNSVINSVGNLQQSQFQNSSSNSTSNLHQGQYQNLFGNAATNLLANTATNILANSATNLLANSTSNLLANSATNILFGQQSTSQPVSNFPEVTIQPTNSGNFRTSSTFECRQCYAKFSSSRDLQYHMLRHAGGPENVQPEIQIQSPDFIQQRQVNSIDFSQQQQSPQQQAGPTPWGLYNCPQCLLKFNSSRDLQYHMVYQCGTSNSTINQQHQVQQPKPSPTKSQAQTQSSMYQYPVAARVKGPYPDHVIVCACVKGEKLFNPCRAHKHLHVRLTKLEEFTGYKAFEESKNIYYLSEPDIKQEPGVKLFECGICNLSFVNREGLLEHMPTHEGVKYMLMHEADDTFECPQCFLRFKSSKDLHYHIMEHQGKKFFDCLQCGTKFTANWSLQQHIKVVHYKERDFICPICHRRFAIMSTLKNHMLVHTQEKPYKCSQCDYCCNQRGTLKVHVRRHHTYEKPFKCEKCLKHFTTRYCLNQHDEKIHRDKESLRCSLCEYKCKDGVQLKKHLKCHIETPYRCKYCSRRFRDHDVFKDHISDHKGKNAYQCKFCRFNTKHNQSLRNHMGTHHPGQMPYNCNVCEKKFLISTQLKRHMLLHTSDETYDCPKCEYQCRLWITLRSHFVKKHVNVESLQCGICEVKFETLDEVNEHIVDHAEKKPFSKERDPTFRPKGRQKRRYRCQICNKKFKKKLSFQRHWRAHDVDDIEDIEPLVKTRSKSKRIMAKVEKEERENDIITLEENDIVGGGDDFVVKPEEDDDYLPSGHSEIREEDLEDYVPLPRLRLPKNQRPCPKSKKIQRDRVRRPPPIRRAPRTRAPHMPIPEDMYPVFVPRKPKEERKPHMVEQKPQMLEPKPQNLVQDLQKPQNLVLELHKPQNLVQELHKPQNLVQEVTQAEYHHVPAVPASVIHPLAAAVPTTNYIHAAHAAHAPINTTQGHGLVFNMDHVHNPGLPTYH</sequence>
<comment type="subcellular location">
    <subcellularLocation>
        <location evidence="1">Nucleus</location>
    </subcellularLocation>
</comment>
<evidence type="ECO:0000313" key="10">
    <source>
        <dbReference type="EMBL" id="CAL4120912.1"/>
    </source>
</evidence>
<name>A0AAV2R9I1_MEGNR</name>
<dbReference type="SUPFAM" id="SSF57667">
    <property type="entry name" value="beta-beta-alpha zinc fingers"/>
    <property type="match status" value="8"/>
</dbReference>
<dbReference type="GO" id="GO:0005634">
    <property type="term" value="C:nucleus"/>
    <property type="evidence" value="ECO:0007669"/>
    <property type="project" value="UniProtKB-ARBA"/>
</dbReference>
<feature type="compositionally biased region" description="Basic residues" evidence="8">
    <location>
        <begin position="867"/>
        <end position="891"/>
    </location>
</feature>
<dbReference type="PROSITE" id="PS50157">
    <property type="entry name" value="ZINC_FINGER_C2H2_2"/>
    <property type="match status" value="12"/>
</dbReference>
<dbReference type="PANTHER" id="PTHR16515:SF66">
    <property type="entry name" value="C2H2-TYPE DOMAIN-CONTAINING PROTEIN"/>
    <property type="match status" value="1"/>
</dbReference>
<evidence type="ECO:0000256" key="4">
    <source>
        <dbReference type="ARBA" id="ARBA00022771"/>
    </source>
</evidence>
<feature type="domain" description="C2H2-type" evidence="9">
    <location>
        <begin position="186"/>
        <end position="213"/>
    </location>
</feature>
<dbReference type="InterPro" id="IPR013087">
    <property type="entry name" value="Znf_C2H2_type"/>
</dbReference>
<feature type="domain" description="C2H2-type" evidence="9">
    <location>
        <begin position="708"/>
        <end position="735"/>
    </location>
</feature>
<dbReference type="GO" id="GO:0022008">
    <property type="term" value="P:neurogenesis"/>
    <property type="evidence" value="ECO:0007669"/>
    <property type="project" value="TreeGrafter"/>
</dbReference>
<dbReference type="Proteomes" id="UP001497623">
    <property type="component" value="Unassembled WGS sequence"/>
</dbReference>
<reference evidence="10 11" key="1">
    <citation type="submission" date="2024-05" db="EMBL/GenBank/DDBJ databases">
        <authorList>
            <person name="Wallberg A."/>
        </authorList>
    </citation>
    <scope>NUCLEOTIDE SEQUENCE [LARGE SCALE GENOMIC DNA]</scope>
</reference>
<dbReference type="PROSITE" id="PS00028">
    <property type="entry name" value="ZINC_FINGER_C2H2_1"/>
    <property type="match status" value="11"/>
</dbReference>
<dbReference type="GO" id="GO:0010468">
    <property type="term" value="P:regulation of gene expression"/>
    <property type="evidence" value="ECO:0007669"/>
    <property type="project" value="TreeGrafter"/>
</dbReference>
<feature type="domain" description="C2H2-type" evidence="9">
    <location>
        <begin position="387"/>
        <end position="414"/>
    </location>
</feature>
<keyword evidence="6" id="KW-0539">Nucleus</keyword>
<feature type="region of interest" description="Disordered" evidence="8">
    <location>
        <begin position="288"/>
        <end position="307"/>
    </location>
</feature>
<protein>
    <recommendedName>
        <fullName evidence="9">C2H2-type domain-containing protein</fullName>
    </recommendedName>
</protein>
<evidence type="ECO:0000256" key="1">
    <source>
        <dbReference type="ARBA" id="ARBA00004123"/>
    </source>
</evidence>
<dbReference type="GO" id="GO:0008270">
    <property type="term" value="F:zinc ion binding"/>
    <property type="evidence" value="ECO:0007669"/>
    <property type="project" value="UniProtKB-KW"/>
</dbReference>
<gene>
    <name evidence="10" type="ORF">MNOR_LOCUS22197</name>
</gene>
<organism evidence="10 11">
    <name type="scientific">Meganyctiphanes norvegica</name>
    <name type="common">Northern krill</name>
    <name type="synonym">Thysanopoda norvegica</name>
    <dbReference type="NCBI Taxonomy" id="48144"/>
    <lineage>
        <taxon>Eukaryota</taxon>
        <taxon>Metazoa</taxon>
        <taxon>Ecdysozoa</taxon>
        <taxon>Arthropoda</taxon>
        <taxon>Crustacea</taxon>
        <taxon>Multicrustacea</taxon>
        <taxon>Malacostraca</taxon>
        <taxon>Eumalacostraca</taxon>
        <taxon>Eucarida</taxon>
        <taxon>Euphausiacea</taxon>
        <taxon>Euphausiidae</taxon>
        <taxon>Meganyctiphanes</taxon>
    </lineage>
</organism>
<dbReference type="EMBL" id="CAXKWB010018486">
    <property type="protein sequence ID" value="CAL4120912.1"/>
    <property type="molecule type" value="Genomic_DNA"/>
</dbReference>
<evidence type="ECO:0000256" key="6">
    <source>
        <dbReference type="ARBA" id="ARBA00023242"/>
    </source>
</evidence>
<evidence type="ECO:0000259" key="9">
    <source>
        <dbReference type="PROSITE" id="PS50157"/>
    </source>
</evidence>
<evidence type="ECO:0000256" key="8">
    <source>
        <dbReference type="SAM" id="MobiDB-lite"/>
    </source>
</evidence>
<dbReference type="InterPro" id="IPR050331">
    <property type="entry name" value="Zinc_finger"/>
</dbReference>
<feature type="domain" description="C2H2-type" evidence="9">
    <location>
        <begin position="481"/>
        <end position="508"/>
    </location>
</feature>
<dbReference type="AlphaFoldDB" id="A0AAV2R9I1"/>
<dbReference type="InterPro" id="IPR036236">
    <property type="entry name" value="Znf_C2H2_sf"/>
</dbReference>
<proteinExistence type="predicted"/>
<dbReference type="FunFam" id="3.30.160.60:FF:000446">
    <property type="entry name" value="Zinc finger protein"/>
    <property type="match status" value="1"/>
</dbReference>
<evidence type="ECO:0000313" key="11">
    <source>
        <dbReference type="Proteomes" id="UP001497623"/>
    </source>
</evidence>
<keyword evidence="5" id="KW-0862">Zinc</keyword>
<accession>A0AAV2R9I1</accession>
<evidence type="ECO:0000256" key="5">
    <source>
        <dbReference type="ARBA" id="ARBA00022833"/>
    </source>
</evidence>
<dbReference type="SMART" id="SM00355">
    <property type="entry name" value="ZnF_C2H2"/>
    <property type="match status" value="15"/>
</dbReference>
<feature type="domain" description="C2H2-type" evidence="9">
    <location>
        <begin position="424"/>
        <end position="451"/>
    </location>
</feature>
<feature type="domain" description="C2H2-type" evidence="9">
    <location>
        <begin position="651"/>
        <end position="678"/>
    </location>
</feature>
<keyword evidence="4 7" id="KW-0863">Zinc-finger</keyword>
<dbReference type="FunFam" id="3.30.160.60:FF:000604">
    <property type="entry name" value="Histone H4 transcription factor-like Protein"/>
    <property type="match status" value="1"/>
</dbReference>
<keyword evidence="3" id="KW-0677">Repeat</keyword>
<feature type="domain" description="C2H2-type" evidence="9">
    <location>
        <begin position="594"/>
        <end position="621"/>
    </location>
</feature>
<dbReference type="Pfam" id="PF00096">
    <property type="entry name" value="zf-C2H2"/>
    <property type="match status" value="2"/>
</dbReference>
<keyword evidence="11" id="KW-1185">Reference proteome</keyword>
<keyword evidence="2" id="KW-0479">Metal-binding</keyword>
<evidence type="ECO:0000256" key="3">
    <source>
        <dbReference type="ARBA" id="ARBA00022737"/>
    </source>
</evidence>
<feature type="domain" description="C2H2-type" evidence="9">
    <location>
        <begin position="452"/>
        <end position="480"/>
    </location>
</feature>
<feature type="region of interest" description="Disordered" evidence="8">
    <location>
        <begin position="44"/>
        <end position="63"/>
    </location>
</feature>
<evidence type="ECO:0000256" key="7">
    <source>
        <dbReference type="PROSITE-ProRule" id="PRU00042"/>
    </source>
</evidence>
<feature type="region of interest" description="Disordered" evidence="8">
    <location>
        <begin position="858"/>
        <end position="901"/>
    </location>
</feature>
<feature type="domain" description="C2H2-type" evidence="9">
    <location>
        <begin position="538"/>
        <end position="566"/>
    </location>
</feature>
<feature type="domain" description="C2H2-type" evidence="9">
    <location>
        <begin position="754"/>
        <end position="781"/>
    </location>
</feature>